<feature type="compositionally biased region" description="Basic and acidic residues" evidence="2">
    <location>
        <begin position="432"/>
        <end position="459"/>
    </location>
</feature>
<keyword evidence="1" id="KW-0175">Coiled coil</keyword>
<feature type="compositionally biased region" description="Low complexity" evidence="2">
    <location>
        <begin position="519"/>
        <end position="531"/>
    </location>
</feature>
<reference evidence="3 4" key="1">
    <citation type="journal article" date="2013" name="Curr. Biol.">
        <title>The Genome of the Foraminiferan Reticulomyxa filosa.</title>
        <authorList>
            <person name="Glockner G."/>
            <person name="Hulsmann N."/>
            <person name="Schleicher M."/>
            <person name="Noegel A.A."/>
            <person name="Eichinger L."/>
            <person name="Gallinger C."/>
            <person name="Pawlowski J."/>
            <person name="Sierra R."/>
            <person name="Euteneuer U."/>
            <person name="Pillet L."/>
            <person name="Moustafa A."/>
            <person name="Platzer M."/>
            <person name="Groth M."/>
            <person name="Szafranski K."/>
            <person name="Schliwa M."/>
        </authorList>
    </citation>
    <scope>NUCLEOTIDE SEQUENCE [LARGE SCALE GENOMIC DNA]</scope>
</reference>
<evidence type="ECO:0000313" key="4">
    <source>
        <dbReference type="Proteomes" id="UP000023152"/>
    </source>
</evidence>
<protein>
    <submittedName>
        <fullName evidence="3">Cysteine repeat modular protein 4</fullName>
    </submittedName>
</protein>
<accession>X6MB01</accession>
<dbReference type="Proteomes" id="UP000023152">
    <property type="component" value="Unassembled WGS sequence"/>
</dbReference>
<feature type="region of interest" description="Disordered" evidence="2">
    <location>
        <begin position="390"/>
        <end position="409"/>
    </location>
</feature>
<comment type="caution">
    <text evidence="3">The sequence shown here is derived from an EMBL/GenBank/DDBJ whole genome shotgun (WGS) entry which is preliminary data.</text>
</comment>
<feature type="compositionally biased region" description="Acidic residues" evidence="2">
    <location>
        <begin position="421"/>
        <end position="431"/>
    </location>
</feature>
<evidence type="ECO:0000256" key="1">
    <source>
        <dbReference type="SAM" id="Coils"/>
    </source>
</evidence>
<sequence length="602" mass="69393">MSAKSSGVEENFSDVVDVDFQKFKNTITKKLNKCQENLQKTKEQMSFLENHRETEKIIIHKQFEIIEREISEMIAERKQKILASLDEEVDLKLKELTERTKVYQDQTTEGINLQPLLAKLEEFEKRASFNSPTSSLVLRKRGGGRKKKGEFFFFFHIHQNAYIYFILHKTLLKKKKRKKVMQFSIIQRDNPINSNNKLSVEKGLQPGGQTQSNKTLAVAEPMATSSLPKKKMEEEIRKFLVAKTPAALSPVVAFDCNRAVFLKAMKRRVHKFGWIMTSSGSYREDIKMQMKDRLGWIGQQTTSLTNKFWHRREETTELKEIPPPVLLMYFGIERTLAEEFVEIFTVTASHMPAGCVIPVIDLQDEHSLKQWLCYSADISANHQFKSIKKKHGGFRIPGINRSQEKFESQEEIQIIPKGAQDSDENDNEDDHDNDHDNNNDNHDQDNHEDHPHPPPADRHSRNKVLEGLLLNKTRRAEIQSKMQRLFKVKPSIDEIEEGDDEYECYNNTSAVTATTNNINNNSNNNDTNNANGVASESQQTDGINTADDKKVLNFNLFYGFAYCSTMEMNSKVMILTKKSICAIANVEPKFTFFFFGALFFFF</sequence>
<gene>
    <name evidence="3" type="ORF">RFI_27164</name>
</gene>
<dbReference type="EMBL" id="ASPP01023587">
    <property type="protein sequence ID" value="ETO10215.1"/>
    <property type="molecule type" value="Genomic_DNA"/>
</dbReference>
<name>X6MB01_RETFI</name>
<organism evidence="3 4">
    <name type="scientific">Reticulomyxa filosa</name>
    <dbReference type="NCBI Taxonomy" id="46433"/>
    <lineage>
        <taxon>Eukaryota</taxon>
        <taxon>Sar</taxon>
        <taxon>Rhizaria</taxon>
        <taxon>Retaria</taxon>
        <taxon>Foraminifera</taxon>
        <taxon>Monothalamids</taxon>
        <taxon>Reticulomyxidae</taxon>
        <taxon>Reticulomyxa</taxon>
    </lineage>
</organism>
<feature type="region of interest" description="Disordered" evidence="2">
    <location>
        <begin position="519"/>
        <end position="540"/>
    </location>
</feature>
<proteinExistence type="predicted"/>
<feature type="region of interest" description="Disordered" evidence="2">
    <location>
        <begin position="416"/>
        <end position="461"/>
    </location>
</feature>
<keyword evidence="4" id="KW-1185">Reference proteome</keyword>
<dbReference type="AlphaFoldDB" id="X6MB01"/>
<evidence type="ECO:0000256" key="2">
    <source>
        <dbReference type="SAM" id="MobiDB-lite"/>
    </source>
</evidence>
<feature type="coiled-coil region" evidence="1">
    <location>
        <begin position="24"/>
        <end position="51"/>
    </location>
</feature>
<evidence type="ECO:0000313" key="3">
    <source>
        <dbReference type="EMBL" id="ETO10215.1"/>
    </source>
</evidence>